<evidence type="ECO:0000313" key="1">
    <source>
        <dbReference type="EMBL" id="TCS91745.1"/>
    </source>
</evidence>
<keyword evidence="2" id="KW-1185">Reference proteome</keyword>
<sequence length="128" mass="14512">MLWNILLLFFMISALQPAIKQAVLKASRQNLISKIEKKRNSRVITLIHRQETISLLGFPVMRYIDINDSERIISVIQMTDPDMPIDVILHTPGGLALAALQIASALRKHRGKVTGYMYLIMLCQEALL</sequence>
<dbReference type="PANTHER" id="PTHR35984">
    <property type="entry name" value="PERIPLASMIC SERINE PROTEASE"/>
    <property type="match status" value="1"/>
</dbReference>
<gene>
    <name evidence="1" type="ORF">EDD65_101250</name>
</gene>
<dbReference type="SUPFAM" id="SSF52096">
    <property type="entry name" value="ClpP/crotonase"/>
    <property type="match status" value="1"/>
</dbReference>
<dbReference type="GO" id="GO:0016020">
    <property type="term" value="C:membrane"/>
    <property type="evidence" value="ECO:0007669"/>
    <property type="project" value="InterPro"/>
</dbReference>
<dbReference type="Gene3D" id="3.90.226.10">
    <property type="entry name" value="2-enoyl-CoA Hydratase, Chain A, domain 1"/>
    <property type="match status" value="1"/>
</dbReference>
<dbReference type="InterPro" id="IPR029045">
    <property type="entry name" value="ClpP/crotonase-like_dom_sf"/>
</dbReference>
<name>A0A4R3L0L2_9FIRM</name>
<dbReference type="EMBL" id="SMAE01000001">
    <property type="protein sequence ID" value="TCS91745.1"/>
    <property type="molecule type" value="Genomic_DNA"/>
</dbReference>
<protein>
    <submittedName>
        <fullName evidence="1">Serine dehydrogenase proteinase</fullName>
    </submittedName>
</protein>
<accession>A0A4R3L0L2</accession>
<reference evidence="1 2" key="1">
    <citation type="submission" date="2019-03" db="EMBL/GenBank/DDBJ databases">
        <title>Genomic Encyclopedia of Type Strains, Phase IV (KMG-IV): sequencing the most valuable type-strain genomes for metagenomic binning, comparative biology and taxonomic classification.</title>
        <authorList>
            <person name="Goeker M."/>
        </authorList>
    </citation>
    <scope>NUCLEOTIDE SEQUENCE [LARGE SCALE GENOMIC DNA]</scope>
    <source>
        <strain evidence="1 2">DSM 26752</strain>
    </source>
</reference>
<dbReference type="AlphaFoldDB" id="A0A4R3L0L2"/>
<dbReference type="PANTHER" id="PTHR35984:SF1">
    <property type="entry name" value="PERIPLASMIC SERINE PROTEASE"/>
    <property type="match status" value="1"/>
</dbReference>
<dbReference type="Proteomes" id="UP000294567">
    <property type="component" value="Unassembled WGS sequence"/>
</dbReference>
<dbReference type="RefSeq" id="WP_202690546.1">
    <property type="nucleotide sequence ID" value="NZ_CP068564.1"/>
</dbReference>
<proteinExistence type="predicted"/>
<comment type="caution">
    <text evidence="1">The sequence shown here is derived from an EMBL/GenBank/DDBJ whole genome shotgun (WGS) entry which is preliminary data.</text>
</comment>
<dbReference type="Pfam" id="PF01972">
    <property type="entry name" value="SDH_protease"/>
    <property type="match status" value="1"/>
</dbReference>
<dbReference type="InterPro" id="IPR002825">
    <property type="entry name" value="Pept_S49_ser-pept_pro"/>
</dbReference>
<evidence type="ECO:0000313" key="2">
    <source>
        <dbReference type="Proteomes" id="UP000294567"/>
    </source>
</evidence>
<organism evidence="1 2">
    <name type="scientific">Keratinibaculum paraultunense</name>
    <dbReference type="NCBI Taxonomy" id="1278232"/>
    <lineage>
        <taxon>Bacteria</taxon>
        <taxon>Bacillati</taxon>
        <taxon>Bacillota</taxon>
        <taxon>Tissierellia</taxon>
        <taxon>Tissierellales</taxon>
        <taxon>Tepidimicrobiaceae</taxon>
        <taxon>Keratinibaculum</taxon>
    </lineage>
</organism>